<gene>
    <name evidence="7" type="ORF">MXD59_18330</name>
</gene>
<dbReference type="Pfam" id="PF00108">
    <property type="entry name" value="Thiolase_N"/>
    <property type="match status" value="1"/>
</dbReference>
<dbReference type="Gene3D" id="3.40.47.10">
    <property type="match status" value="2"/>
</dbReference>
<organism evidence="7 8">
    <name type="scientific">Frankia umida</name>
    <dbReference type="NCBI Taxonomy" id="573489"/>
    <lineage>
        <taxon>Bacteria</taxon>
        <taxon>Bacillati</taxon>
        <taxon>Actinomycetota</taxon>
        <taxon>Actinomycetes</taxon>
        <taxon>Frankiales</taxon>
        <taxon>Frankiaceae</taxon>
        <taxon>Frankia</taxon>
    </lineage>
</organism>
<dbReference type="Pfam" id="PF02803">
    <property type="entry name" value="Thiolase_C"/>
    <property type="match status" value="1"/>
</dbReference>
<comment type="caution">
    <text evidence="7">The sequence shown here is derived from an EMBL/GenBank/DDBJ whole genome shotgun (WGS) entry which is preliminary data.</text>
</comment>
<accession>A0ABT0K1L9</accession>
<reference evidence="7 8" key="1">
    <citation type="submission" date="2022-04" db="EMBL/GenBank/DDBJ databases">
        <title>Genome diversity in the genus Frankia.</title>
        <authorList>
            <person name="Carlos-Shanley C."/>
            <person name="Hahn D."/>
        </authorList>
    </citation>
    <scope>NUCLEOTIDE SEQUENCE [LARGE SCALE GENOMIC DNA]</scope>
    <source>
        <strain evidence="7 8">Ag45/Mut15</strain>
    </source>
</reference>
<evidence type="ECO:0000313" key="8">
    <source>
        <dbReference type="Proteomes" id="UP001201873"/>
    </source>
</evidence>
<sequence length="394" mass="41075">MTGTEVVVVDACRSAIGKRKGSLKDVQAPDLLGDVLRGLIDRTGLDPALVGQLVVGCVSQVGQQAANIARNAWLGAGLPLEVGGSTVQAQCGSSHQATTLAHALVGSGLIDIAVVGGIESMNQVPINASVDVPFGTGRGERFREHYEVTTQFEGAERIAEQWNITRDDLDAYALLAQRRAAVAVAEGRFTGQIVPVSAPVTDDEGTVVGHKPFTMDEALRPTTLEGLAKLKTNMPDRPGGSRHTAGTSSQFADGASAILLTSADRAQQLGLPARARLVHSVLVGCDPVTMLTGPIPSTRKLLAETGLTIDDIDVFEVNEAFASVVLAWRKELGADLDKVNPNGGAIPFGHPLGASGGILLTRALHELERTGGRYGLITMCCGGGLGTASLIERL</sequence>
<dbReference type="CDD" id="cd00751">
    <property type="entry name" value="thiolase"/>
    <property type="match status" value="1"/>
</dbReference>
<keyword evidence="8" id="KW-1185">Reference proteome</keyword>
<evidence type="ECO:0000256" key="2">
    <source>
        <dbReference type="ARBA" id="ARBA00022679"/>
    </source>
</evidence>
<dbReference type="InterPro" id="IPR002155">
    <property type="entry name" value="Thiolase"/>
</dbReference>
<dbReference type="EMBL" id="JALKFT010000020">
    <property type="protein sequence ID" value="MCK9877709.1"/>
    <property type="molecule type" value="Genomic_DNA"/>
</dbReference>
<protein>
    <submittedName>
        <fullName evidence="7">Acetyl-CoA C-acyltransferase</fullName>
        <ecNumber evidence="7">2.3.1.16</ecNumber>
    </submittedName>
</protein>
<evidence type="ECO:0000259" key="6">
    <source>
        <dbReference type="Pfam" id="PF02803"/>
    </source>
</evidence>
<evidence type="ECO:0000256" key="1">
    <source>
        <dbReference type="ARBA" id="ARBA00010982"/>
    </source>
</evidence>
<keyword evidence="2 4" id="KW-0808">Transferase</keyword>
<evidence type="ECO:0000259" key="5">
    <source>
        <dbReference type="Pfam" id="PF00108"/>
    </source>
</evidence>
<dbReference type="PANTHER" id="PTHR43365">
    <property type="entry name" value="BLR7806 PROTEIN"/>
    <property type="match status" value="1"/>
</dbReference>
<dbReference type="SUPFAM" id="SSF53901">
    <property type="entry name" value="Thiolase-like"/>
    <property type="match status" value="1"/>
</dbReference>
<name>A0ABT0K1L9_9ACTN</name>
<dbReference type="RefSeq" id="WP_248813514.1">
    <property type="nucleotide sequence ID" value="NZ_JALKFT010000020.1"/>
</dbReference>
<dbReference type="PROSITE" id="PS00099">
    <property type="entry name" value="THIOLASE_3"/>
    <property type="match status" value="1"/>
</dbReference>
<evidence type="ECO:0000256" key="3">
    <source>
        <dbReference type="ARBA" id="ARBA00023315"/>
    </source>
</evidence>
<feature type="domain" description="Thiolase C-terminal" evidence="6">
    <location>
        <begin position="273"/>
        <end position="393"/>
    </location>
</feature>
<proteinExistence type="inferred from homology"/>
<dbReference type="InterPro" id="IPR020610">
    <property type="entry name" value="Thiolase_AS"/>
</dbReference>
<dbReference type="PANTHER" id="PTHR43365:SF1">
    <property type="entry name" value="ACETYL-COA C-ACYLTRANSFERASE"/>
    <property type="match status" value="1"/>
</dbReference>
<dbReference type="InterPro" id="IPR020617">
    <property type="entry name" value="Thiolase_C"/>
</dbReference>
<dbReference type="Proteomes" id="UP001201873">
    <property type="component" value="Unassembled WGS sequence"/>
</dbReference>
<keyword evidence="3 4" id="KW-0012">Acyltransferase</keyword>
<dbReference type="GO" id="GO:0003988">
    <property type="term" value="F:acetyl-CoA C-acyltransferase activity"/>
    <property type="evidence" value="ECO:0007669"/>
    <property type="project" value="UniProtKB-EC"/>
</dbReference>
<feature type="domain" description="Thiolase N-terminal" evidence="5">
    <location>
        <begin position="6"/>
        <end position="263"/>
    </location>
</feature>
<dbReference type="NCBIfam" id="TIGR01930">
    <property type="entry name" value="AcCoA-C-Actrans"/>
    <property type="match status" value="1"/>
</dbReference>
<dbReference type="EC" id="2.3.1.16" evidence="7"/>
<dbReference type="InterPro" id="IPR016039">
    <property type="entry name" value="Thiolase-like"/>
</dbReference>
<dbReference type="InterPro" id="IPR020616">
    <property type="entry name" value="Thiolase_N"/>
</dbReference>
<dbReference type="PIRSF" id="PIRSF000429">
    <property type="entry name" value="Ac-CoA_Ac_transf"/>
    <property type="match status" value="1"/>
</dbReference>
<comment type="similarity">
    <text evidence="1 4">Belongs to the thiolase-like superfamily. Thiolase family.</text>
</comment>
<evidence type="ECO:0000313" key="7">
    <source>
        <dbReference type="EMBL" id="MCK9877709.1"/>
    </source>
</evidence>
<evidence type="ECO:0000256" key="4">
    <source>
        <dbReference type="RuleBase" id="RU003557"/>
    </source>
</evidence>